<keyword evidence="3" id="KW-1133">Transmembrane helix</keyword>
<proteinExistence type="predicted"/>
<keyword evidence="4" id="KW-0732">Signal</keyword>
<evidence type="ECO:0000256" key="1">
    <source>
        <dbReference type="ARBA" id="ARBA00001973"/>
    </source>
</evidence>
<comment type="cofactor">
    <cofactor evidence="1">
        <name>Cu(2+)</name>
        <dbReference type="ChEBI" id="CHEBI:29036"/>
    </cofactor>
</comment>
<dbReference type="VEuPathDB" id="CryptoDB:Cvel_10409"/>
<reference evidence="5" key="1">
    <citation type="submission" date="2014-11" db="EMBL/GenBank/DDBJ databases">
        <authorList>
            <person name="Otto D Thomas"/>
            <person name="Naeem Raeece"/>
        </authorList>
    </citation>
    <scope>NUCLEOTIDE SEQUENCE</scope>
</reference>
<keyword evidence="3" id="KW-0812">Transmembrane</keyword>
<gene>
    <name evidence="5" type="ORF">Cvel_10409</name>
</gene>
<feature type="signal peptide" evidence="4">
    <location>
        <begin position="1"/>
        <end position="21"/>
    </location>
</feature>
<organism evidence="5">
    <name type="scientific">Chromera velia CCMP2878</name>
    <dbReference type="NCBI Taxonomy" id="1169474"/>
    <lineage>
        <taxon>Eukaryota</taxon>
        <taxon>Sar</taxon>
        <taxon>Alveolata</taxon>
        <taxon>Colpodellida</taxon>
        <taxon>Chromeraceae</taxon>
        <taxon>Chromera</taxon>
    </lineage>
</organism>
<dbReference type="PANTHER" id="PTHR36575:SF2">
    <property type="entry name" value="CHITIN-BINDING TYPE-4 DOMAIN-CONTAINING PROTEIN-RELATED"/>
    <property type="match status" value="1"/>
</dbReference>
<evidence type="ECO:0000256" key="3">
    <source>
        <dbReference type="SAM" id="Phobius"/>
    </source>
</evidence>
<name>A0A0G4I2J0_9ALVE</name>
<protein>
    <submittedName>
        <fullName evidence="5">Uncharacterized protein</fullName>
    </submittedName>
</protein>
<evidence type="ECO:0000313" key="5">
    <source>
        <dbReference type="EMBL" id="CEM51131.1"/>
    </source>
</evidence>
<feature type="chain" id="PRO_5005192511" evidence="4">
    <location>
        <begin position="22"/>
        <end position="526"/>
    </location>
</feature>
<feature type="transmembrane region" description="Helical" evidence="3">
    <location>
        <begin position="491"/>
        <end position="512"/>
    </location>
</feature>
<dbReference type="PANTHER" id="PTHR36575">
    <property type="entry name" value="BINDING PROTEIN, PUTATIVE (AFU_ORTHOLOGUE AFUA_1G14430)-RELATED"/>
    <property type="match status" value="1"/>
</dbReference>
<evidence type="ECO:0000256" key="2">
    <source>
        <dbReference type="ARBA" id="ARBA00023008"/>
    </source>
</evidence>
<dbReference type="AlphaFoldDB" id="A0A0G4I2J0"/>
<keyword evidence="3" id="KW-0472">Membrane</keyword>
<evidence type="ECO:0000256" key="4">
    <source>
        <dbReference type="SAM" id="SignalP"/>
    </source>
</evidence>
<accession>A0A0G4I2J0</accession>
<dbReference type="InterPro" id="IPR052282">
    <property type="entry name" value="Starch-active_LPMO"/>
</dbReference>
<dbReference type="EMBL" id="CDMZ01004860">
    <property type="protein sequence ID" value="CEM51131.1"/>
    <property type="molecule type" value="Genomic_DNA"/>
</dbReference>
<sequence>MCQQGRILALSLLLLCPLCESHGSMYEPPSRNSLGLNLLGPTCAGGACQWYTQGATIGCDRPSGRFEPTEKDCEEGAEPTLVWWRDTDLLEYETDGHSPPVNTTYFPWRYPGSAPVFDACGTAGGGVPPLGQLDPPPGRRAGALGSDPSQAPKLLEITIWEAGSVVEVAWAVAANHGGGYQYRLCPASEPLTEECFQRFPLQFVGDKQWIQFGNGLDTSKRFEIPAKRVGGDKVIPFGSSWTKNPIPGCVINGAREKEPCLGPTSSPPLPFAVFAYGQGSAKGLFGYGGGHCMGNQTVNPDVKCTDTEYRAASFDFGIVDKVRVPADLPPGEYVVGFRWDCEQTKQIWSSCADVTVAVRGSPSTKPFSPQKGCTACCNPVGGLCANCTGCLHDRTGACAYCWTPQVWWDGVRHWSPRASHVQCLGFESEDGGASVWDVGDPVGIWSPGCPKCWRDKGGCEEHVRELVVSSSNIFFEKEKQEEDKVTWWKGALAWIAGGSVVVVGLTLALTVFSTNFGRTGYQQVSP</sequence>
<keyword evidence="2" id="KW-0186">Copper</keyword>